<dbReference type="EMBL" id="JACYTQ010000001">
    <property type="protein sequence ID" value="MBD8487247.1"/>
    <property type="molecule type" value="Genomic_DNA"/>
</dbReference>
<comment type="caution">
    <text evidence="2">The sequence shown here is derived from an EMBL/GenBank/DDBJ whole genome shotgun (WGS) entry which is preliminary data.</text>
</comment>
<dbReference type="RefSeq" id="WP_192007029.1">
    <property type="nucleotide sequence ID" value="NZ_JACYTQ010000001.1"/>
</dbReference>
<dbReference type="Pfam" id="PF19577">
    <property type="entry name" value="DcaP"/>
    <property type="match status" value="1"/>
</dbReference>
<proteinExistence type="predicted"/>
<name>A0ABR9AG39_9BACT</name>
<dbReference type="SUPFAM" id="SSF56935">
    <property type="entry name" value="Porins"/>
    <property type="match status" value="1"/>
</dbReference>
<keyword evidence="1" id="KW-0732">Signal</keyword>
<organism evidence="2 3">
    <name type="scientific">Echinicola arenosa</name>
    <dbReference type="NCBI Taxonomy" id="2774144"/>
    <lineage>
        <taxon>Bacteria</taxon>
        <taxon>Pseudomonadati</taxon>
        <taxon>Bacteroidota</taxon>
        <taxon>Cytophagia</taxon>
        <taxon>Cytophagales</taxon>
        <taxon>Cyclobacteriaceae</taxon>
        <taxon>Echinicola</taxon>
    </lineage>
</organism>
<dbReference type="InterPro" id="IPR045748">
    <property type="entry name" value="DcaP"/>
</dbReference>
<feature type="chain" id="PRO_5045754590" description="Porin" evidence="1">
    <location>
        <begin position="21"/>
        <end position="411"/>
    </location>
</feature>
<evidence type="ECO:0000256" key="1">
    <source>
        <dbReference type="SAM" id="SignalP"/>
    </source>
</evidence>
<feature type="signal peptide" evidence="1">
    <location>
        <begin position="1"/>
        <end position="20"/>
    </location>
</feature>
<sequence length="411" mass="46397">MRIVLWIFIICLLGTNAVLAQDEQVAVNLQNISPADTLRKDTTSKVEDAPLDIAQNRGIFILSPDKQMEMRIIGSIRMLIVFDEMNFSNKNFFRTYDIPTGVNNDPLPNYYNGLDQTRMGFEVTRKTSAGNLFARIETDFAGVNGFRIRHAYGQYKNFLVGQTWSLFSQVAALPATADFSGPSGSVRSRTPQLRYSLPKPIHGMNISLGLEYLIPDLSIPDSLTIQTFQLIPNITGKADKNFQWGYLQVSGIIPMLSARTDSNKLIVRPGWGLASSSYGNITSNSKWHIQIAGGQAISSFLKDLNDNGLDVILDQDENPHVPFSWGGYLGYEYLWYEGLSSNVIYSIVQTEEFEFNPDNAFRRGTTWRANTFWDFIEGAKLGAEIIYGRRVDHNHVKGNAVRFNLLFYYDF</sequence>
<reference evidence="2 3" key="1">
    <citation type="submission" date="2020-09" db="EMBL/GenBank/DDBJ databases">
        <title>Echinicola sp. CAU 1574 isolated from sand of Sido Beach.</title>
        <authorList>
            <person name="Kim W."/>
        </authorList>
    </citation>
    <scope>NUCLEOTIDE SEQUENCE [LARGE SCALE GENOMIC DNA]</scope>
    <source>
        <strain evidence="2 3">CAU 1574</strain>
    </source>
</reference>
<dbReference type="Proteomes" id="UP000647133">
    <property type="component" value="Unassembled WGS sequence"/>
</dbReference>
<evidence type="ECO:0008006" key="4">
    <source>
        <dbReference type="Google" id="ProtNLM"/>
    </source>
</evidence>
<evidence type="ECO:0000313" key="2">
    <source>
        <dbReference type="EMBL" id="MBD8487247.1"/>
    </source>
</evidence>
<evidence type="ECO:0000313" key="3">
    <source>
        <dbReference type="Proteomes" id="UP000647133"/>
    </source>
</evidence>
<protein>
    <recommendedName>
        <fullName evidence="4">Porin</fullName>
    </recommendedName>
</protein>
<accession>A0ABR9AG39</accession>
<keyword evidence="3" id="KW-1185">Reference proteome</keyword>
<gene>
    <name evidence="2" type="ORF">IFO69_00665</name>
</gene>